<organism evidence="1 2">
    <name type="scientific">Arctium lappa</name>
    <name type="common">Greater burdock</name>
    <name type="synonym">Lappa major</name>
    <dbReference type="NCBI Taxonomy" id="4217"/>
    <lineage>
        <taxon>Eukaryota</taxon>
        <taxon>Viridiplantae</taxon>
        <taxon>Streptophyta</taxon>
        <taxon>Embryophyta</taxon>
        <taxon>Tracheophyta</taxon>
        <taxon>Spermatophyta</taxon>
        <taxon>Magnoliopsida</taxon>
        <taxon>eudicotyledons</taxon>
        <taxon>Gunneridae</taxon>
        <taxon>Pentapetalae</taxon>
        <taxon>asterids</taxon>
        <taxon>campanulids</taxon>
        <taxon>Asterales</taxon>
        <taxon>Asteraceae</taxon>
        <taxon>Carduoideae</taxon>
        <taxon>Cardueae</taxon>
        <taxon>Arctiinae</taxon>
        <taxon>Arctium</taxon>
    </lineage>
</organism>
<reference evidence="2" key="1">
    <citation type="journal article" date="2022" name="Mol. Ecol. Resour.">
        <title>The genomes of chicory, endive, great burdock and yacon provide insights into Asteraceae palaeo-polyploidization history and plant inulin production.</title>
        <authorList>
            <person name="Fan W."/>
            <person name="Wang S."/>
            <person name="Wang H."/>
            <person name="Wang A."/>
            <person name="Jiang F."/>
            <person name="Liu H."/>
            <person name="Zhao H."/>
            <person name="Xu D."/>
            <person name="Zhang Y."/>
        </authorList>
    </citation>
    <scope>NUCLEOTIDE SEQUENCE [LARGE SCALE GENOMIC DNA]</scope>
    <source>
        <strain evidence="2">cv. Niubang</strain>
    </source>
</reference>
<comment type="caution">
    <text evidence="1">The sequence shown here is derived from an EMBL/GenBank/DDBJ whole genome shotgun (WGS) entry which is preliminary data.</text>
</comment>
<evidence type="ECO:0000313" key="1">
    <source>
        <dbReference type="EMBL" id="KAI3771216.1"/>
    </source>
</evidence>
<gene>
    <name evidence="1" type="ORF">L6452_02375</name>
</gene>
<reference evidence="1 2" key="2">
    <citation type="journal article" date="2022" name="Mol. Ecol. Resour.">
        <title>The genomes of chicory, endive, great burdock and yacon provide insights into Asteraceae paleo-polyploidization history and plant inulin production.</title>
        <authorList>
            <person name="Fan W."/>
            <person name="Wang S."/>
            <person name="Wang H."/>
            <person name="Wang A."/>
            <person name="Jiang F."/>
            <person name="Liu H."/>
            <person name="Zhao H."/>
            <person name="Xu D."/>
            <person name="Zhang Y."/>
        </authorList>
    </citation>
    <scope>NUCLEOTIDE SEQUENCE [LARGE SCALE GENOMIC DNA]</scope>
    <source>
        <strain evidence="2">cv. Niubang</strain>
    </source>
</reference>
<accession>A0ACB9FJQ8</accession>
<sequence>MVIESEVHTSNPNQPATSEVPFSTSEVHITEETQFLVKSSSQDLANTFSTQLPQSTLAIPTHNDASVAHHSPFRISRSSCPTQGQWLDLQEQGLTCLDRKLNSHIHFQSSESEKEDLVENRTLKDDSPEHQGLSGSPSRDNIKTALNENSSELEEKLATCVVTNVPLSELLTKSEFQRFCKEVRGSMKEHNFQQIDGSETSALRSENTNLRAEVSTLKTQLLDSSNRNHELEQELFKQKVESSLEVAALKAQNVALKNQATTTIDVQKALQELHDEVVATRSSSLSTEQMTSISELIKTIIQASVPEVSAPSATPQPLPRTTEDLITKSDLASFKSAIMSRMLTCSSKISTIAQKQVKATLELHHYKSEDQVVEIRIAASEVIESIQKALLDPKGKGIAKPDSPKYKRKSFGGTCSEAAKKARFNDSEDSDDDEASESHDREIRDTTKHTSKGAPSAPVQEKEPERNTTSSDDNQTLQTFTTPVILFASSTPGVPITLVTDATPEKIGALEQKENEQLVDFSTSSEDAFSSPERQPMVMRDAFESESEKEHNSDSDRAEEAAGDQIEVIDVEEYVFKNAQPHHTSTASELRKSPEIDGYLNSLQR</sequence>
<keyword evidence="2" id="KW-1185">Reference proteome</keyword>
<dbReference type="EMBL" id="CM042047">
    <property type="protein sequence ID" value="KAI3771216.1"/>
    <property type="molecule type" value="Genomic_DNA"/>
</dbReference>
<proteinExistence type="predicted"/>
<protein>
    <submittedName>
        <fullName evidence="1">Uncharacterized protein</fullName>
    </submittedName>
</protein>
<name>A0ACB9FJQ8_ARCLA</name>
<dbReference type="Proteomes" id="UP001055879">
    <property type="component" value="Linkage Group LG01"/>
</dbReference>
<evidence type="ECO:0000313" key="2">
    <source>
        <dbReference type="Proteomes" id="UP001055879"/>
    </source>
</evidence>